<name>A0A8D2HQ61_UROPR</name>
<feature type="active site" description="Charge relay system" evidence="4">
    <location>
        <position position="275"/>
    </location>
</feature>
<keyword evidence="8" id="KW-1185">Reference proteome</keyword>
<evidence type="ECO:0000313" key="7">
    <source>
        <dbReference type="Ensembl" id="ENSUPAP00010019090.1"/>
    </source>
</evidence>
<dbReference type="GO" id="GO:0006637">
    <property type="term" value="P:acyl-CoA metabolic process"/>
    <property type="evidence" value="ECO:0007669"/>
    <property type="project" value="InterPro"/>
</dbReference>
<dbReference type="SUPFAM" id="SSF53474">
    <property type="entry name" value="alpha/beta-Hydrolases"/>
    <property type="match status" value="1"/>
</dbReference>
<reference evidence="7" key="1">
    <citation type="submission" date="2025-08" db="UniProtKB">
        <authorList>
            <consortium name="Ensembl"/>
        </authorList>
    </citation>
    <scope>IDENTIFICATION</scope>
</reference>
<dbReference type="Gene3D" id="2.60.40.2240">
    <property type="entry name" value="Acyl-CoA thioester hydrolase/BAAT N-terminal domain"/>
    <property type="match status" value="1"/>
</dbReference>
<dbReference type="InterPro" id="IPR029058">
    <property type="entry name" value="AB_hydrolase_fold"/>
</dbReference>
<dbReference type="Ensembl" id="ENSUPAT00010021732.1">
    <property type="protein sequence ID" value="ENSUPAP00010019090.1"/>
    <property type="gene ID" value="ENSUPAG00010015131.1"/>
</dbReference>
<dbReference type="GO" id="GO:0047617">
    <property type="term" value="F:fatty acyl-CoA hydrolase activity"/>
    <property type="evidence" value="ECO:0007669"/>
    <property type="project" value="TreeGrafter"/>
</dbReference>
<protein>
    <submittedName>
        <fullName evidence="7">Uncharacterized protein</fullName>
    </submittedName>
</protein>
<comment type="similarity">
    <text evidence="1">Belongs to the C/M/P thioester hydrolase family.</text>
</comment>
<proteinExistence type="inferred from homology"/>
<dbReference type="GeneTree" id="ENSGT01010000222336"/>
<keyword evidence="3" id="KW-0443">Lipid metabolism</keyword>
<organism evidence="7 8">
    <name type="scientific">Urocitellus parryii</name>
    <name type="common">Arctic ground squirrel</name>
    <name type="synonym">Spermophilus parryii</name>
    <dbReference type="NCBI Taxonomy" id="9999"/>
    <lineage>
        <taxon>Eukaryota</taxon>
        <taxon>Metazoa</taxon>
        <taxon>Chordata</taxon>
        <taxon>Craniata</taxon>
        <taxon>Vertebrata</taxon>
        <taxon>Euteleostomi</taxon>
        <taxon>Mammalia</taxon>
        <taxon>Eutheria</taxon>
        <taxon>Euarchontoglires</taxon>
        <taxon>Glires</taxon>
        <taxon>Rodentia</taxon>
        <taxon>Sciuromorpha</taxon>
        <taxon>Sciuridae</taxon>
        <taxon>Xerinae</taxon>
        <taxon>Marmotini</taxon>
        <taxon>Urocitellus</taxon>
    </lineage>
</organism>
<dbReference type="InterPro" id="IPR006862">
    <property type="entry name" value="Thio_Ohase/aa_AcTrfase"/>
</dbReference>
<feature type="domain" description="BAAT/Acyl-CoA thioester hydrolase C-terminal" evidence="6">
    <location>
        <begin position="246"/>
        <end position="452"/>
    </location>
</feature>
<dbReference type="FunFam" id="2.60.40.2240:FF:000001">
    <property type="entry name" value="acyl-coenzyme A thioesterase 4"/>
    <property type="match status" value="1"/>
</dbReference>
<dbReference type="InterPro" id="IPR014940">
    <property type="entry name" value="BAAT_C"/>
</dbReference>
<reference evidence="7" key="2">
    <citation type="submission" date="2025-09" db="UniProtKB">
        <authorList>
            <consortium name="Ensembl"/>
        </authorList>
    </citation>
    <scope>IDENTIFICATION</scope>
</reference>
<evidence type="ECO:0000259" key="5">
    <source>
        <dbReference type="Pfam" id="PF04775"/>
    </source>
</evidence>
<dbReference type="InterPro" id="IPR042490">
    <property type="entry name" value="Thio_Ohase/BAAT_N"/>
</dbReference>
<dbReference type="FunFam" id="3.40.50.1820:FF:000024">
    <property type="entry name" value="acyl-coenzyme A thioesterase 4"/>
    <property type="match status" value="1"/>
</dbReference>
<evidence type="ECO:0000256" key="3">
    <source>
        <dbReference type="ARBA" id="ARBA00023098"/>
    </source>
</evidence>
<dbReference type="InterPro" id="IPR016662">
    <property type="entry name" value="Acyl-CoA_thioEstase_long-chain"/>
</dbReference>
<evidence type="ECO:0000256" key="2">
    <source>
        <dbReference type="ARBA" id="ARBA00022832"/>
    </source>
</evidence>
<dbReference type="AlphaFoldDB" id="A0A8D2HQ61"/>
<evidence type="ECO:0000256" key="1">
    <source>
        <dbReference type="ARBA" id="ARBA00006538"/>
    </source>
</evidence>
<keyword evidence="2" id="KW-0276">Fatty acid metabolism</keyword>
<feature type="active site" description="Charge relay system" evidence="4">
    <location>
        <position position="367"/>
    </location>
</feature>
<dbReference type="PIRSF" id="PIRSF016521">
    <property type="entry name" value="Acyl-CoA_hydro"/>
    <property type="match status" value="1"/>
</dbReference>
<dbReference type="PANTHER" id="PTHR10824:SF12">
    <property type="entry name" value="ACYL-COENZYME A THIOESTERASE 1-RELATED"/>
    <property type="match status" value="1"/>
</dbReference>
<accession>A0A8D2HQ61</accession>
<dbReference type="Pfam" id="PF04775">
    <property type="entry name" value="Bile_Hydr_Trans"/>
    <property type="match status" value="1"/>
</dbReference>
<evidence type="ECO:0000256" key="4">
    <source>
        <dbReference type="PIRSR" id="PIRSR016521-1"/>
    </source>
</evidence>
<dbReference type="GO" id="GO:0006631">
    <property type="term" value="P:fatty acid metabolic process"/>
    <property type="evidence" value="ECO:0007669"/>
    <property type="project" value="UniProtKB-KW"/>
</dbReference>
<feature type="domain" description="Acyl-CoA thioester hydrolase/bile acid-CoA amino acid N-acetyltransferase" evidence="5">
    <location>
        <begin position="59"/>
        <end position="184"/>
    </location>
</feature>
<evidence type="ECO:0000313" key="8">
    <source>
        <dbReference type="Proteomes" id="UP000694417"/>
    </source>
</evidence>
<feature type="active site" description="Charge relay system" evidence="4">
    <location>
        <position position="401"/>
    </location>
</feature>
<sequence>MVASSLSVLRACGLCQWGLKNWARLSGPPLLRLGGRSTWASSRTTATLSLKPSGRRCWDEPLHIAVQGLDPEQPVTLLASLRDEKGALFRSHARYRADAEGKLDLERAPALGGSFAGLEPMGLIWAMEPDKPFWRLVKRDVQTPFVVELEVLDGHEPDAGQQLARALHERHFVPPGVRRVPVREGRVRATLFLPPEPGPYPGIVDLFGLGGGLLEYRASLLAGKGFAVMALAYYGYDDLPQSLETVHLEYFEEAVNYLLHHPEVKGPGIGLLGNSKGGELCLAISSFLKGITAAVIINGSVAVVGGSLHYKDETLPPVGIMRDRVKVTKDGIMDVVEALKSPLEDQKSFIPVERSDTTFLFLVGQDDHNWKSEFYANEASKRLQAHGKEKPQIICYPEAGHYIEPPYWPLCRAALHMLAGGPIVYGGEPRAHAMAQLDAWKRLQTFFHKHLECVEVTIPAKL</sequence>
<gene>
    <name evidence="7" type="primary">LOC113191830</name>
</gene>
<dbReference type="Pfam" id="PF08840">
    <property type="entry name" value="BAAT_C"/>
    <property type="match status" value="1"/>
</dbReference>
<dbReference type="PANTHER" id="PTHR10824">
    <property type="entry name" value="ACYL-COENZYME A THIOESTERASE-RELATED"/>
    <property type="match status" value="1"/>
</dbReference>
<evidence type="ECO:0000259" key="6">
    <source>
        <dbReference type="Pfam" id="PF08840"/>
    </source>
</evidence>
<dbReference type="Proteomes" id="UP000694417">
    <property type="component" value="Unplaced"/>
</dbReference>
<dbReference type="Gene3D" id="3.40.50.1820">
    <property type="entry name" value="alpha/beta hydrolase"/>
    <property type="match status" value="1"/>
</dbReference>